<sequence length="119" mass="13396">MILSLLALAVVLRPWLVFGVLFVTVFVVLGVFLALGYDGFWQRAMALGRWYAARQPERAAALHARLDAFAMKWDAVLDRFPEGTVDGLYLPDFGEMAAAEARHDAALDRRFDRLRDPEA</sequence>
<keyword evidence="1" id="KW-1133">Transmembrane helix</keyword>
<evidence type="ECO:0000313" key="2">
    <source>
        <dbReference type="EMBL" id="WCE69977.1"/>
    </source>
</evidence>
<evidence type="ECO:0000313" key="3">
    <source>
        <dbReference type="Proteomes" id="UP001210770"/>
    </source>
</evidence>
<reference evidence="2" key="1">
    <citation type="submission" date="2023-01" db="EMBL/GenBank/DDBJ databases">
        <title>Comparative genomic analysis of cold water coral derived Sulfitobacter faviae: insights into their metabolism and habitat adaptation.</title>
        <authorList>
            <person name="Guo Y."/>
            <person name="Lin S."/>
            <person name="Huang Z."/>
            <person name="Tang K."/>
            <person name="Wang X."/>
        </authorList>
    </citation>
    <scope>NUCLEOTIDE SEQUENCE</scope>
    <source>
        <strain evidence="2">SCSIO W_1865</strain>
    </source>
</reference>
<gene>
    <name evidence="2" type="ORF">PL336_14415</name>
</gene>
<keyword evidence="1" id="KW-0812">Transmembrane</keyword>
<organism evidence="2 3">
    <name type="scientific">Sulfitobacter faviae</name>
    <dbReference type="NCBI Taxonomy" id="1775881"/>
    <lineage>
        <taxon>Bacteria</taxon>
        <taxon>Pseudomonadati</taxon>
        <taxon>Pseudomonadota</taxon>
        <taxon>Alphaproteobacteria</taxon>
        <taxon>Rhodobacterales</taxon>
        <taxon>Roseobacteraceae</taxon>
        <taxon>Sulfitobacter</taxon>
    </lineage>
</organism>
<dbReference type="AlphaFoldDB" id="A0AAX3LMN0"/>
<dbReference type="Proteomes" id="UP001210770">
    <property type="component" value="Chromosome"/>
</dbReference>
<protein>
    <submittedName>
        <fullName evidence="2">Uncharacterized protein</fullName>
    </submittedName>
</protein>
<accession>A0AAX3LMN0</accession>
<proteinExistence type="predicted"/>
<evidence type="ECO:0000256" key="1">
    <source>
        <dbReference type="SAM" id="Phobius"/>
    </source>
</evidence>
<dbReference type="RefSeq" id="WP_271688309.1">
    <property type="nucleotide sequence ID" value="NZ_CP116423.1"/>
</dbReference>
<dbReference type="EMBL" id="CP116423">
    <property type="protein sequence ID" value="WCE69977.1"/>
    <property type="molecule type" value="Genomic_DNA"/>
</dbReference>
<feature type="transmembrane region" description="Helical" evidence="1">
    <location>
        <begin position="15"/>
        <end position="37"/>
    </location>
</feature>
<keyword evidence="1" id="KW-0472">Membrane</keyword>
<name>A0AAX3LMN0_9RHOB</name>